<accession>A0A2N5SL09</accession>
<proteinExistence type="predicted"/>
<evidence type="ECO:0000313" key="2">
    <source>
        <dbReference type="EMBL" id="PLW13909.1"/>
    </source>
</evidence>
<reference evidence="2 3" key="1">
    <citation type="submission" date="2017-11" db="EMBL/GenBank/DDBJ databases">
        <title>De novo assembly and phasing of dikaryotic genomes from two isolates of Puccinia coronata f. sp. avenae, the causal agent of oat crown rust.</title>
        <authorList>
            <person name="Miller M.E."/>
            <person name="Zhang Y."/>
            <person name="Omidvar V."/>
            <person name="Sperschneider J."/>
            <person name="Schwessinger B."/>
            <person name="Raley C."/>
            <person name="Palmer J.M."/>
            <person name="Garnica D."/>
            <person name="Upadhyaya N."/>
            <person name="Rathjen J."/>
            <person name="Taylor J.M."/>
            <person name="Park R.F."/>
            <person name="Dodds P.N."/>
            <person name="Hirsch C.D."/>
            <person name="Kianian S.F."/>
            <person name="Figueroa M."/>
        </authorList>
    </citation>
    <scope>NUCLEOTIDE SEQUENCE [LARGE SCALE GENOMIC DNA]</scope>
    <source>
        <strain evidence="2">12SD80</strain>
    </source>
</reference>
<gene>
    <name evidence="2" type="ORF">PCASD_19849</name>
</gene>
<dbReference type="AlphaFoldDB" id="A0A2N5SL09"/>
<comment type="caution">
    <text evidence="2">The sequence shown here is derived from an EMBL/GenBank/DDBJ whole genome shotgun (WGS) entry which is preliminary data.</text>
</comment>
<evidence type="ECO:0000313" key="3">
    <source>
        <dbReference type="Proteomes" id="UP000235392"/>
    </source>
</evidence>
<name>A0A2N5SL09_9BASI</name>
<evidence type="ECO:0000256" key="1">
    <source>
        <dbReference type="SAM" id="MobiDB-lite"/>
    </source>
</evidence>
<feature type="region of interest" description="Disordered" evidence="1">
    <location>
        <begin position="1"/>
        <end position="20"/>
    </location>
</feature>
<dbReference type="EMBL" id="PGCI01000837">
    <property type="protein sequence ID" value="PLW13909.1"/>
    <property type="molecule type" value="Genomic_DNA"/>
</dbReference>
<protein>
    <submittedName>
        <fullName evidence="2">Uncharacterized protein</fullName>
    </submittedName>
</protein>
<organism evidence="2 3">
    <name type="scientific">Puccinia coronata f. sp. avenae</name>
    <dbReference type="NCBI Taxonomy" id="200324"/>
    <lineage>
        <taxon>Eukaryota</taxon>
        <taxon>Fungi</taxon>
        <taxon>Dikarya</taxon>
        <taxon>Basidiomycota</taxon>
        <taxon>Pucciniomycotina</taxon>
        <taxon>Pucciniomycetes</taxon>
        <taxon>Pucciniales</taxon>
        <taxon>Pucciniaceae</taxon>
        <taxon>Puccinia</taxon>
    </lineage>
</organism>
<dbReference type="Proteomes" id="UP000235392">
    <property type="component" value="Unassembled WGS sequence"/>
</dbReference>
<sequence>MVQWQTNIQDPPESHESAGLTAGWDDWRCSANVLPPPALCSRWQFDAVPLLEVAPTTASAASRSKTHQEIWAVSGRLAQRKILQKAIVDRNQRASPPADNVPAQRESLSTSWQLTSLAVEPPDQLRKRLCWAANLQRSAVGPKTAALTTTLRFLERSCYNVDVGAPPFINLKGDKQRKKWKYWWFPSRDNGGCFTQALRIEGPAQSYAWGLRGREVARRFRRALRARVQGAQSSRGLRASSPRTLNRVPFPRLQTRVKKCGPTAGPIWVPSLQPTSNFMVASPHLGTAKSP</sequence>